<dbReference type="RefSeq" id="WP_375356077.1">
    <property type="nucleotide sequence ID" value="NZ_JBHHMI010000011.1"/>
</dbReference>
<dbReference type="NCBIfam" id="NF033537">
    <property type="entry name" value="lasso_biosyn_B2"/>
    <property type="match status" value="1"/>
</dbReference>
<dbReference type="Pfam" id="PF13471">
    <property type="entry name" value="Transglut_core3"/>
    <property type="match status" value="1"/>
</dbReference>
<name>A0ABV5AWW5_9BACL</name>
<gene>
    <name evidence="2" type="ORF">ACE41H_14085</name>
</gene>
<evidence type="ECO:0000313" key="2">
    <source>
        <dbReference type="EMBL" id="MFB5267894.1"/>
    </source>
</evidence>
<organism evidence="2 3">
    <name type="scientific">Paenibacillus enshidis</name>
    <dbReference type="NCBI Taxonomy" id="1458439"/>
    <lineage>
        <taxon>Bacteria</taxon>
        <taxon>Bacillati</taxon>
        <taxon>Bacillota</taxon>
        <taxon>Bacilli</taxon>
        <taxon>Bacillales</taxon>
        <taxon>Paenibacillaceae</taxon>
        <taxon>Paenibacillus</taxon>
    </lineage>
</organism>
<keyword evidence="3" id="KW-1185">Reference proteome</keyword>
<accession>A0ABV5AWW5</accession>
<reference evidence="2 3" key="1">
    <citation type="submission" date="2024-09" db="EMBL/GenBank/DDBJ databases">
        <title>Paenibacillus zeirhizospherea sp. nov., isolated from surface of the maize (Zea mays) roots in a horticulture field, Hungary.</title>
        <authorList>
            <person name="Marton D."/>
            <person name="Farkas M."/>
            <person name="Bedics A."/>
            <person name="Toth E."/>
            <person name="Tancsics A."/>
            <person name="Boka K."/>
            <person name="Maroti G."/>
            <person name="Kriszt B."/>
            <person name="Cserhati M."/>
        </authorList>
    </citation>
    <scope>NUCLEOTIDE SEQUENCE [LARGE SCALE GENOMIC DNA]</scope>
    <source>
        <strain evidence="2 3">KCTC 33519</strain>
    </source>
</reference>
<dbReference type="InterPro" id="IPR053521">
    <property type="entry name" value="McjB-like"/>
</dbReference>
<dbReference type="InterPro" id="IPR032708">
    <property type="entry name" value="McjB_C"/>
</dbReference>
<dbReference type="Proteomes" id="UP001580346">
    <property type="component" value="Unassembled WGS sequence"/>
</dbReference>
<evidence type="ECO:0000313" key="3">
    <source>
        <dbReference type="Proteomes" id="UP001580346"/>
    </source>
</evidence>
<dbReference type="EMBL" id="JBHHMI010000011">
    <property type="protein sequence ID" value="MFB5267894.1"/>
    <property type="molecule type" value="Genomic_DNA"/>
</dbReference>
<proteinExistence type="predicted"/>
<protein>
    <submittedName>
        <fullName evidence="2">Lasso peptide biosynthesis B2 protein</fullName>
    </submittedName>
</protein>
<comment type="caution">
    <text evidence="2">The sequence shown here is derived from an EMBL/GenBank/DDBJ whole genome shotgun (WGS) entry which is preliminary data.</text>
</comment>
<feature type="domain" description="Microcin J25-processing protein McjB C-terminal" evidence="1">
    <location>
        <begin position="38"/>
        <end position="140"/>
    </location>
</feature>
<evidence type="ECO:0000259" key="1">
    <source>
        <dbReference type="Pfam" id="PF13471"/>
    </source>
</evidence>
<sequence>MWSKVKKLISLPPSKRKLFIEAYFYLAWARILKSLPFSRVAPALGASMLETSYTHDPYHEPALRAVSFAVRTMSRHTLWESTCLVKAIAAMKMLERRGIESTLYMGTAKDRSGKMIAHAWVRSGSLYITGFEEMEKFTVVGKFGKLLNSKAGRRGISKA</sequence>